<evidence type="ECO:0000259" key="5">
    <source>
        <dbReference type="Pfam" id="PF17863"/>
    </source>
</evidence>
<evidence type="ECO:0000313" key="6">
    <source>
        <dbReference type="EMBL" id="OPX42724.1"/>
    </source>
</evidence>
<dbReference type="CDD" id="cd00009">
    <property type="entry name" value="AAA"/>
    <property type="match status" value="1"/>
</dbReference>
<feature type="domain" description="ATPase AAA-3" evidence="4">
    <location>
        <begin position="40"/>
        <end position="170"/>
    </location>
</feature>
<dbReference type="Pfam" id="PF17863">
    <property type="entry name" value="AAA_lid_2"/>
    <property type="match status" value="1"/>
</dbReference>
<evidence type="ECO:0000259" key="4">
    <source>
        <dbReference type="Pfam" id="PF07726"/>
    </source>
</evidence>
<name>A0A1V4SG08_RUMHU</name>
<evidence type="ECO:0000313" key="7">
    <source>
        <dbReference type="Proteomes" id="UP000191554"/>
    </source>
</evidence>
<dbReference type="AlphaFoldDB" id="A0A1V4SG08"/>
<dbReference type="Gene3D" id="1.10.8.80">
    <property type="entry name" value="Magnesium chelatase subunit I, C-Terminal domain"/>
    <property type="match status" value="1"/>
</dbReference>
<sequence>MEINQIGLWAGRIRENVSKVIVGKENVIDLALICLITGGHLLMEDVPGTGKTVFARALASSVDCSFRRIQFTPDLLPSDITGINYFNQKENCFVFRAGPVFSNIVLADEINRATPRTQSAMLECMEERQVTIDGETKKLSAPFLVIATQNPIEIQGTFPLPEAQLDRFLIKTSMGYPDTGEGINILKRFKGDNPLDSLKPAAGAEEILEASALYSGVKVSEDILDYIIKITEGTRKHPNTHLGASPRGALALLRAVQVYALLKARTFVTPDDVKAMALPVLAHRIIARGLSLENVNAGEKIVGDVLAHTAVPLEQGE</sequence>
<dbReference type="GO" id="GO:0005524">
    <property type="term" value="F:ATP binding"/>
    <property type="evidence" value="ECO:0007669"/>
    <property type="project" value="UniProtKB-KW"/>
</dbReference>
<dbReference type="InterPro" id="IPR027417">
    <property type="entry name" value="P-loop_NTPase"/>
</dbReference>
<gene>
    <name evidence="6" type="ORF">CLHUN_33760</name>
</gene>
<dbReference type="InterPro" id="IPR050764">
    <property type="entry name" value="CbbQ/NirQ/NorQ/GpvN"/>
</dbReference>
<protein>
    <submittedName>
        <fullName evidence="6">Replication factor C small subunit</fullName>
    </submittedName>
</protein>
<dbReference type="GO" id="GO:0016887">
    <property type="term" value="F:ATP hydrolysis activity"/>
    <property type="evidence" value="ECO:0007669"/>
    <property type="project" value="InterPro"/>
</dbReference>
<dbReference type="PANTHER" id="PTHR42759:SF5">
    <property type="entry name" value="METHANOL DEHYDROGENASE REGULATOR"/>
    <property type="match status" value="1"/>
</dbReference>
<evidence type="ECO:0000256" key="1">
    <source>
        <dbReference type="ARBA" id="ARBA00022741"/>
    </source>
</evidence>
<dbReference type="Pfam" id="PF07726">
    <property type="entry name" value="AAA_3"/>
    <property type="match status" value="1"/>
</dbReference>
<accession>A0A1V4SG08</accession>
<dbReference type="RefSeq" id="WP_080065808.1">
    <property type="nucleotide sequence ID" value="NZ_MZGX01000025.1"/>
</dbReference>
<dbReference type="FunFam" id="3.40.50.300:FF:000640">
    <property type="entry name" value="MoxR family ATPase"/>
    <property type="match status" value="1"/>
</dbReference>
<organism evidence="6 7">
    <name type="scientific">Ruminiclostridium hungatei</name>
    <name type="common">Clostridium hungatei</name>
    <dbReference type="NCBI Taxonomy" id="48256"/>
    <lineage>
        <taxon>Bacteria</taxon>
        <taxon>Bacillati</taxon>
        <taxon>Bacillota</taxon>
        <taxon>Clostridia</taxon>
        <taxon>Eubacteriales</taxon>
        <taxon>Oscillospiraceae</taxon>
        <taxon>Ruminiclostridium</taxon>
    </lineage>
</organism>
<dbReference type="InterPro" id="IPR041628">
    <property type="entry name" value="ChlI/MoxR_AAA_lid"/>
</dbReference>
<feature type="domain" description="ChlI/MoxR AAA lid" evidence="5">
    <location>
        <begin position="234"/>
        <end position="297"/>
    </location>
</feature>
<dbReference type="STRING" id="48256.CLHUN_33760"/>
<dbReference type="Gene3D" id="3.40.50.300">
    <property type="entry name" value="P-loop containing nucleotide triphosphate hydrolases"/>
    <property type="match status" value="1"/>
</dbReference>
<comment type="caution">
    <text evidence="6">The sequence shown here is derived from an EMBL/GenBank/DDBJ whole genome shotgun (WGS) entry which is preliminary data.</text>
</comment>
<proteinExistence type="inferred from homology"/>
<dbReference type="SUPFAM" id="SSF52540">
    <property type="entry name" value="P-loop containing nucleoside triphosphate hydrolases"/>
    <property type="match status" value="1"/>
</dbReference>
<keyword evidence="2" id="KW-0067">ATP-binding</keyword>
<keyword evidence="1" id="KW-0547">Nucleotide-binding</keyword>
<keyword evidence="7" id="KW-1185">Reference proteome</keyword>
<dbReference type="PIRSF" id="PIRSF002849">
    <property type="entry name" value="AAA_ATPase_chaperone_MoxR_prd"/>
    <property type="match status" value="1"/>
</dbReference>
<evidence type="ECO:0000256" key="2">
    <source>
        <dbReference type="ARBA" id="ARBA00022840"/>
    </source>
</evidence>
<comment type="similarity">
    <text evidence="3">Belongs to the MoxR family.</text>
</comment>
<dbReference type="EMBL" id="MZGX01000025">
    <property type="protein sequence ID" value="OPX42724.1"/>
    <property type="molecule type" value="Genomic_DNA"/>
</dbReference>
<dbReference type="InterPro" id="IPR011703">
    <property type="entry name" value="ATPase_AAA-3"/>
</dbReference>
<dbReference type="OrthoDB" id="9808397at2"/>
<evidence type="ECO:0000256" key="3">
    <source>
        <dbReference type="ARBA" id="ARBA00061607"/>
    </source>
</evidence>
<reference evidence="6 7" key="1">
    <citation type="submission" date="2017-03" db="EMBL/GenBank/DDBJ databases">
        <title>Genome sequence of Clostridium hungatei DSM 14427.</title>
        <authorList>
            <person name="Poehlein A."/>
            <person name="Daniel R."/>
        </authorList>
    </citation>
    <scope>NUCLEOTIDE SEQUENCE [LARGE SCALE GENOMIC DNA]</scope>
    <source>
        <strain evidence="6 7">DSM 14427</strain>
    </source>
</reference>
<dbReference type="PANTHER" id="PTHR42759">
    <property type="entry name" value="MOXR FAMILY PROTEIN"/>
    <property type="match status" value="1"/>
</dbReference>
<dbReference type="Proteomes" id="UP000191554">
    <property type="component" value="Unassembled WGS sequence"/>
</dbReference>